<feature type="repeat" description="Solcar" evidence="10">
    <location>
        <begin position="218"/>
        <end position="302"/>
    </location>
</feature>
<dbReference type="GO" id="GO:0009651">
    <property type="term" value="P:response to salt stress"/>
    <property type="evidence" value="ECO:0007669"/>
    <property type="project" value="EnsemblPlants"/>
</dbReference>
<evidence type="ECO:0000256" key="8">
    <source>
        <dbReference type="ARBA" id="ARBA00023128"/>
    </source>
</evidence>
<keyword evidence="13" id="KW-1185">Reference proteome</keyword>
<dbReference type="InterPro" id="IPR044677">
    <property type="entry name" value="SLC25A3/Pic2/Mir1-like"/>
</dbReference>
<feature type="repeat" description="Solcar" evidence="10">
    <location>
        <begin position="80"/>
        <end position="205"/>
    </location>
</feature>
<dbReference type="EMBL" id="OY731401">
    <property type="protein sequence ID" value="CAJ1953355.1"/>
    <property type="molecule type" value="Genomic_DNA"/>
</dbReference>
<evidence type="ECO:0000256" key="4">
    <source>
        <dbReference type="ARBA" id="ARBA00022692"/>
    </source>
</evidence>
<dbReference type="GO" id="GO:0003729">
    <property type="term" value="F:mRNA binding"/>
    <property type="evidence" value="ECO:0007669"/>
    <property type="project" value="EnsemblPlants"/>
</dbReference>
<dbReference type="InterPro" id="IPR018108">
    <property type="entry name" value="MCP_transmembrane"/>
</dbReference>
<proteinExistence type="inferred from homology"/>
<dbReference type="Gramene" id="rna-AYBTSS11_LOCUS15804">
    <property type="protein sequence ID" value="CAJ1953355.1"/>
    <property type="gene ID" value="gene-AYBTSS11_LOCUS15804"/>
</dbReference>
<organism evidence="12 13">
    <name type="scientific">Sphenostylis stenocarpa</name>
    <dbReference type="NCBI Taxonomy" id="92480"/>
    <lineage>
        <taxon>Eukaryota</taxon>
        <taxon>Viridiplantae</taxon>
        <taxon>Streptophyta</taxon>
        <taxon>Embryophyta</taxon>
        <taxon>Tracheophyta</taxon>
        <taxon>Spermatophyta</taxon>
        <taxon>Magnoliopsida</taxon>
        <taxon>eudicotyledons</taxon>
        <taxon>Gunneridae</taxon>
        <taxon>Pentapetalae</taxon>
        <taxon>rosids</taxon>
        <taxon>fabids</taxon>
        <taxon>Fabales</taxon>
        <taxon>Fabaceae</taxon>
        <taxon>Papilionoideae</taxon>
        <taxon>50 kb inversion clade</taxon>
        <taxon>NPAAA clade</taxon>
        <taxon>indigoferoid/millettioid clade</taxon>
        <taxon>Phaseoleae</taxon>
        <taxon>Sphenostylis</taxon>
    </lineage>
</organism>
<evidence type="ECO:0000256" key="2">
    <source>
        <dbReference type="ARBA" id="ARBA00006375"/>
    </source>
</evidence>
<gene>
    <name evidence="12" type="ORF">AYBTSS11_LOCUS15804</name>
</gene>
<dbReference type="PANTHER" id="PTHR45671">
    <property type="entry name" value="SOLUTE CARRIER FAMILY 25 (MITOCHONDRIAL CARRIER PHOSPHATE CARRIER), MEMBER 3, LIKE-RELATED-RELATED"/>
    <property type="match status" value="1"/>
</dbReference>
<keyword evidence="8" id="KW-0496">Mitochondrion</keyword>
<keyword evidence="6" id="KW-0999">Mitochondrion inner membrane</keyword>
<evidence type="ECO:0000256" key="6">
    <source>
        <dbReference type="ARBA" id="ARBA00022792"/>
    </source>
</evidence>
<protein>
    <submittedName>
        <fullName evidence="12">Uncharacterized protein</fullName>
    </submittedName>
</protein>
<dbReference type="PROSITE" id="PS50920">
    <property type="entry name" value="SOLCAR"/>
    <property type="match status" value="3"/>
</dbReference>
<dbReference type="Proteomes" id="UP001189624">
    <property type="component" value="Chromosome 4"/>
</dbReference>
<dbReference type="FunFam" id="1.50.40.10:FF:000046">
    <property type="entry name" value="Phosphate carrier protein, mitochondrial"/>
    <property type="match status" value="1"/>
</dbReference>
<comment type="subcellular location">
    <subcellularLocation>
        <location evidence="1">Mitochondrion inner membrane</location>
        <topology evidence="1">Multi-pass membrane protein</topology>
    </subcellularLocation>
</comment>
<dbReference type="SUPFAM" id="SSF103506">
    <property type="entry name" value="Mitochondrial carrier"/>
    <property type="match status" value="1"/>
</dbReference>
<sequence length="416" mass="45614">MEENYEKLRNQTYGTNLDSSNMLSQQLTHLFYTNVTYPLMAPSDSDSLGRHSLIPSFLYSSSSPVHSPSEKRSIEMFSPSYYAACAVGGVLSCGLTHTAMTPLDVVKCNIQVSSTSLYIHSFACHAIVFSHIQFSNCNHDYSNSLKPGYHFQIDPVKYKNTSTGFGVMFKEQGLRGFFRGWAPTLLGYSAQGAFKYGLYEFFKKYYSDIAGPEYAAKYKTLIYLVGSASSEVIADVALCPFEAVKVRVQTQPGFARGLRDGLPKIVRTEGVSVLSKGIVPLWGRQVPYTMMKFASYENIVEMIYKHAMPKPKHECSNSQQLGVSIVGGYMAGILCAIVSHPADNLVSFLNNSKGATVDEAVKKLGLWGMFTRGLPLRILMIGTLTGAQWGIYDSFKVFVGLPTTGGVAPALPTPAA</sequence>
<evidence type="ECO:0000256" key="1">
    <source>
        <dbReference type="ARBA" id="ARBA00004448"/>
    </source>
</evidence>
<keyword evidence="7" id="KW-1133">Transmembrane helix</keyword>
<dbReference type="GO" id="GO:0005315">
    <property type="term" value="F:phosphate transmembrane transporter activity"/>
    <property type="evidence" value="ECO:0007669"/>
    <property type="project" value="InterPro"/>
</dbReference>
<evidence type="ECO:0000313" key="13">
    <source>
        <dbReference type="Proteomes" id="UP001189624"/>
    </source>
</evidence>
<comment type="similarity">
    <text evidence="2 11">Belongs to the mitochondrial carrier (TC 2.A.29) family.</text>
</comment>
<dbReference type="PANTHER" id="PTHR45671:SF10">
    <property type="entry name" value="SOLUTE CARRIER FAMILY 25 MEMBER 3"/>
    <property type="match status" value="1"/>
</dbReference>
<keyword evidence="4 10" id="KW-0812">Transmembrane</keyword>
<keyword evidence="5" id="KW-0677">Repeat</keyword>
<evidence type="ECO:0000256" key="3">
    <source>
        <dbReference type="ARBA" id="ARBA00022448"/>
    </source>
</evidence>
<reference evidence="12" key="1">
    <citation type="submission" date="2023-10" db="EMBL/GenBank/DDBJ databases">
        <authorList>
            <person name="Domelevo Entfellner J.-B."/>
        </authorList>
    </citation>
    <scope>NUCLEOTIDE SEQUENCE</scope>
</reference>
<evidence type="ECO:0000256" key="10">
    <source>
        <dbReference type="PROSITE-ProRule" id="PRU00282"/>
    </source>
</evidence>
<keyword evidence="9 10" id="KW-0472">Membrane</keyword>
<dbReference type="AlphaFoldDB" id="A0AA86VKR5"/>
<evidence type="ECO:0000256" key="7">
    <source>
        <dbReference type="ARBA" id="ARBA00022989"/>
    </source>
</evidence>
<evidence type="ECO:0000256" key="11">
    <source>
        <dbReference type="RuleBase" id="RU000488"/>
    </source>
</evidence>
<dbReference type="InterPro" id="IPR023395">
    <property type="entry name" value="MCP_dom_sf"/>
</dbReference>
<dbReference type="Pfam" id="PF00153">
    <property type="entry name" value="Mito_carr"/>
    <property type="match status" value="3"/>
</dbReference>
<dbReference type="GO" id="GO:1990547">
    <property type="term" value="P:mitochondrial phosphate ion transmembrane transport"/>
    <property type="evidence" value="ECO:0007669"/>
    <property type="project" value="InterPro"/>
</dbReference>
<name>A0AA86VKR5_9FABA</name>
<accession>A0AA86VKR5</accession>
<evidence type="ECO:0000256" key="5">
    <source>
        <dbReference type="ARBA" id="ARBA00022737"/>
    </source>
</evidence>
<dbReference type="GO" id="GO:0005743">
    <property type="term" value="C:mitochondrial inner membrane"/>
    <property type="evidence" value="ECO:0007669"/>
    <property type="project" value="UniProtKB-SubCell"/>
</dbReference>
<evidence type="ECO:0000313" key="12">
    <source>
        <dbReference type="EMBL" id="CAJ1953355.1"/>
    </source>
</evidence>
<dbReference type="Gene3D" id="1.50.40.10">
    <property type="entry name" value="Mitochondrial carrier domain"/>
    <property type="match status" value="1"/>
</dbReference>
<evidence type="ECO:0000256" key="9">
    <source>
        <dbReference type="ARBA" id="ARBA00023136"/>
    </source>
</evidence>
<keyword evidence="3 11" id="KW-0813">Transport</keyword>
<feature type="repeat" description="Solcar" evidence="10">
    <location>
        <begin position="319"/>
        <end position="398"/>
    </location>
</feature>